<evidence type="ECO:0000256" key="8">
    <source>
        <dbReference type="RuleBase" id="RU361173"/>
    </source>
</evidence>
<evidence type="ECO:0000256" key="5">
    <source>
        <dbReference type="ARBA" id="ARBA00036818"/>
    </source>
</evidence>
<dbReference type="PANTHER" id="PTHR31683:SF67">
    <property type="entry name" value="PECTIN LYASE F-RELATED"/>
    <property type="match status" value="1"/>
</dbReference>
<evidence type="ECO:0000256" key="6">
    <source>
        <dbReference type="ARBA" id="ARBA00037631"/>
    </source>
</evidence>
<comment type="caution">
    <text evidence="10">The sequence shown here is derived from an EMBL/GenBank/DDBJ whole genome shotgun (WGS) entry which is preliminary data.</text>
</comment>
<evidence type="ECO:0000313" key="10">
    <source>
        <dbReference type="EMBL" id="KAG0150859.1"/>
    </source>
</evidence>
<organism evidence="10 11">
    <name type="scientific">Cronartium quercuum f. sp. fusiforme G11</name>
    <dbReference type="NCBI Taxonomy" id="708437"/>
    <lineage>
        <taxon>Eukaryota</taxon>
        <taxon>Fungi</taxon>
        <taxon>Dikarya</taxon>
        <taxon>Basidiomycota</taxon>
        <taxon>Pucciniomycotina</taxon>
        <taxon>Pucciniomycetes</taxon>
        <taxon>Pucciniales</taxon>
        <taxon>Coleosporiaceae</taxon>
        <taxon>Cronartium</taxon>
    </lineage>
</organism>
<protein>
    <recommendedName>
        <fullName evidence="7">pectin lyase</fullName>
        <ecNumber evidence="7">4.2.2.10</ecNumber>
    </recommendedName>
</protein>
<evidence type="ECO:0000256" key="7">
    <source>
        <dbReference type="ARBA" id="ARBA00039082"/>
    </source>
</evidence>
<keyword evidence="11" id="KW-1185">Reference proteome</keyword>
<evidence type="ECO:0000256" key="4">
    <source>
        <dbReference type="ARBA" id="ARBA00023239"/>
    </source>
</evidence>
<evidence type="ECO:0000256" key="2">
    <source>
        <dbReference type="ARBA" id="ARBA00023157"/>
    </source>
</evidence>
<dbReference type="GO" id="GO:0000272">
    <property type="term" value="P:polysaccharide catabolic process"/>
    <property type="evidence" value="ECO:0007669"/>
    <property type="project" value="UniProtKB-KW"/>
</dbReference>
<dbReference type="Pfam" id="PF00544">
    <property type="entry name" value="Pectate_lyase_4"/>
    <property type="match status" value="1"/>
</dbReference>
<keyword evidence="3" id="KW-0325">Glycoprotein</keyword>
<reference evidence="10" key="1">
    <citation type="submission" date="2013-11" db="EMBL/GenBank/DDBJ databases">
        <title>Genome sequence of the fusiform rust pathogen reveals effectors for host alternation and coevolution with pine.</title>
        <authorList>
            <consortium name="DOE Joint Genome Institute"/>
            <person name="Smith K."/>
            <person name="Pendleton A."/>
            <person name="Kubisiak T."/>
            <person name="Anderson C."/>
            <person name="Salamov A."/>
            <person name="Aerts A."/>
            <person name="Riley R."/>
            <person name="Clum A."/>
            <person name="Lindquist E."/>
            <person name="Ence D."/>
            <person name="Campbell M."/>
            <person name="Kronenberg Z."/>
            <person name="Feau N."/>
            <person name="Dhillon B."/>
            <person name="Hamelin R."/>
            <person name="Burleigh J."/>
            <person name="Smith J."/>
            <person name="Yandell M."/>
            <person name="Nelson C."/>
            <person name="Grigoriev I."/>
            <person name="Davis J."/>
        </authorList>
    </citation>
    <scope>NUCLEOTIDE SEQUENCE</scope>
    <source>
        <strain evidence="10">G11</strain>
    </source>
</reference>
<dbReference type="AlphaFoldDB" id="A0A9P6NVB8"/>
<dbReference type="Gene3D" id="2.160.20.10">
    <property type="entry name" value="Single-stranded right-handed beta-helix, Pectin lyase-like"/>
    <property type="match status" value="1"/>
</dbReference>
<comment type="catalytic activity">
    <reaction evidence="5">
        <text>Eliminative cleavage of (1-&gt;4)-alpha-D-galacturonan methyl ester to give oligosaccharides with 4-deoxy-6-O-methyl-alpha-D-galact-4-enuronosyl groups at their non-reducing ends.</text>
        <dbReference type="EC" id="4.2.2.10"/>
    </reaction>
</comment>
<comment type="similarity">
    <text evidence="1 8">Belongs to the polysaccharide lyase 1 family.</text>
</comment>
<dbReference type="GO" id="GO:0005576">
    <property type="term" value="C:extracellular region"/>
    <property type="evidence" value="ECO:0007669"/>
    <property type="project" value="UniProtKB-SubCell"/>
</dbReference>
<dbReference type="PANTHER" id="PTHR31683">
    <property type="entry name" value="PECTATE LYASE 18-RELATED"/>
    <property type="match status" value="1"/>
</dbReference>
<keyword evidence="8" id="KW-0964">Secreted</keyword>
<sequence length="407" mass="43465">MMVFCSNWKRISFISAYLAFSAQISLQAAKLKPYGFAAGVTGGGNAKPAAPPDIRTLQEWLQDSIPRVILIDKLFDFTDAEGNMTGAGCAVWPECTNGNKVQVAIDYRGWCSEYEQKSAKRITVNYRKAAITPLVIGSNKSIIGVGDQGVIKGKGLVINKPARNIIIQNIEITYLNPFAVWGGDALTFNAAADVWVDHCTFSLIGRQMITSGSKSGNTGITISNNLFVGKTPWSFDCRGQHYWTIIFGGDGDKVTLADNCFVSTSGRSPKLGAIASTQVMVHSFNNYHSTSRGQVMEVVQGGTLLAEANVFDNVGPADTHQAVSEGGGALYAPFTPQEEQACQSALGRVCQGNLVHNPPSGAAPMKFALNKAVLKSVRALPVLKGTVVKPSSLVLARKTGHCGKGKM</sequence>
<dbReference type="OrthoDB" id="1637350at2759"/>
<evidence type="ECO:0000259" key="9">
    <source>
        <dbReference type="SMART" id="SM00656"/>
    </source>
</evidence>
<evidence type="ECO:0000313" key="11">
    <source>
        <dbReference type="Proteomes" id="UP000886653"/>
    </source>
</evidence>
<keyword evidence="2" id="KW-1015">Disulfide bond</keyword>
<dbReference type="SUPFAM" id="SSF51126">
    <property type="entry name" value="Pectin lyase-like"/>
    <property type="match status" value="1"/>
</dbReference>
<dbReference type="GO" id="GO:0047490">
    <property type="term" value="F:pectin lyase activity"/>
    <property type="evidence" value="ECO:0007669"/>
    <property type="project" value="UniProtKB-EC"/>
</dbReference>
<dbReference type="GO" id="GO:0030570">
    <property type="term" value="F:pectate lyase activity"/>
    <property type="evidence" value="ECO:0007669"/>
    <property type="project" value="InterPro"/>
</dbReference>
<accession>A0A9P6NVB8</accession>
<keyword evidence="8" id="KW-0624">Polysaccharide degradation</keyword>
<keyword evidence="4 8" id="KW-0456">Lyase</keyword>
<gene>
    <name evidence="10" type="ORF">CROQUDRAFT_57478</name>
</gene>
<evidence type="ECO:0000256" key="1">
    <source>
        <dbReference type="ARBA" id="ARBA00010980"/>
    </source>
</evidence>
<dbReference type="EC" id="4.2.2.10" evidence="7"/>
<comment type="subcellular location">
    <subcellularLocation>
        <location evidence="8">Secreted</location>
    </subcellularLocation>
</comment>
<name>A0A9P6NVB8_9BASI</name>
<evidence type="ECO:0000256" key="3">
    <source>
        <dbReference type="ARBA" id="ARBA00023180"/>
    </source>
</evidence>
<dbReference type="InterPro" id="IPR045032">
    <property type="entry name" value="PEL"/>
</dbReference>
<dbReference type="Proteomes" id="UP000886653">
    <property type="component" value="Unassembled WGS sequence"/>
</dbReference>
<comment type="function">
    <text evidence="6">Pectinolytic enzymes consist of four classes of enzymes: pectin lyase, polygalacturonase, pectin methylesterase and rhamnogalacturonase. Among pectinolytic enzymes, pectin lyase is the most important in depolymerization of pectin, since it cleaves internal glycosidic bonds of highly methylated pectins.</text>
</comment>
<proteinExistence type="inferred from homology"/>
<keyword evidence="8" id="KW-0119">Carbohydrate metabolism</keyword>
<dbReference type="InterPro" id="IPR012334">
    <property type="entry name" value="Pectin_lyas_fold"/>
</dbReference>
<feature type="domain" description="Pectate lyase" evidence="9">
    <location>
        <begin position="104"/>
        <end position="317"/>
    </location>
</feature>
<dbReference type="EMBL" id="MU167216">
    <property type="protein sequence ID" value="KAG0150859.1"/>
    <property type="molecule type" value="Genomic_DNA"/>
</dbReference>
<dbReference type="InterPro" id="IPR002022">
    <property type="entry name" value="Pec_lyase"/>
</dbReference>
<dbReference type="InterPro" id="IPR011050">
    <property type="entry name" value="Pectin_lyase_fold/virulence"/>
</dbReference>
<dbReference type="SMART" id="SM00656">
    <property type="entry name" value="Amb_all"/>
    <property type="match status" value="1"/>
</dbReference>